<reference evidence="4" key="1">
    <citation type="journal article" date="2014" name="Int. J. Syst. Evol. Microbiol.">
        <title>Complete genome sequence of Corynebacterium casei LMG S-19264T (=DSM 44701T), isolated from a smear-ripened cheese.</title>
        <authorList>
            <consortium name="US DOE Joint Genome Institute (JGI-PGF)"/>
            <person name="Walter F."/>
            <person name="Albersmeier A."/>
            <person name="Kalinowski J."/>
            <person name="Ruckert C."/>
        </authorList>
    </citation>
    <scope>NUCLEOTIDE SEQUENCE</scope>
    <source>
        <strain evidence="4">CGMCC 1.14984</strain>
    </source>
</reference>
<comment type="subcellular location">
    <subcellularLocation>
        <location evidence="1">Secreted</location>
    </subcellularLocation>
</comment>
<gene>
    <name evidence="4" type="ORF">GCM10011355_25280</name>
</gene>
<dbReference type="Proteomes" id="UP000621856">
    <property type="component" value="Unassembled WGS sequence"/>
</dbReference>
<sequence>MPAMAADCENLAGEWTNAEDGAPTLVITEVEEISGHLRGQFTSPSGTAGEAFALTGWVVTSKDDRAEDVVPALTFSVRFTPYGSVSAWSGTCRALDGVPTIETIWHLTRSHADYDWSHQLTGTDVFVPVAME</sequence>
<dbReference type="GO" id="GO:0005576">
    <property type="term" value="C:extracellular region"/>
    <property type="evidence" value="ECO:0007669"/>
    <property type="project" value="UniProtKB-SubCell"/>
</dbReference>
<dbReference type="InterPro" id="IPR051764">
    <property type="entry name" value="Avidin/Streptavidin-rel"/>
</dbReference>
<organism evidence="4 5">
    <name type="scientific">Aquisalinus luteolus</name>
    <dbReference type="NCBI Taxonomy" id="1566827"/>
    <lineage>
        <taxon>Bacteria</taxon>
        <taxon>Pseudomonadati</taxon>
        <taxon>Pseudomonadota</taxon>
        <taxon>Alphaproteobacteria</taxon>
        <taxon>Parvularculales</taxon>
        <taxon>Parvularculaceae</taxon>
        <taxon>Aquisalinus</taxon>
    </lineage>
</organism>
<evidence type="ECO:0000256" key="1">
    <source>
        <dbReference type="ARBA" id="ARBA00004613"/>
    </source>
</evidence>
<accession>A0A8J3EPR2</accession>
<dbReference type="PANTHER" id="PTHR34399">
    <property type="entry name" value="AVIDIN-RELATED"/>
    <property type="match status" value="1"/>
</dbReference>
<protein>
    <recommendedName>
        <fullName evidence="6">Avidin family protein</fullName>
    </recommendedName>
</protein>
<proteinExistence type="predicted"/>
<evidence type="ECO:0000256" key="3">
    <source>
        <dbReference type="ARBA" id="ARBA00022729"/>
    </source>
</evidence>
<dbReference type="Pfam" id="PF01382">
    <property type="entry name" value="Avidin"/>
    <property type="match status" value="1"/>
</dbReference>
<evidence type="ECO:0000313" key="5">
    <source>
        <dbReference type="Proteomes" id="UP000621856"/>
    </source>
</evidence>
<evidence type="ECO:0000313" key="4">
    <source>
        <dbReference type="EMBL" id="GGH99404.1"/>
    </source>
</evidence>
<dbReference type="SUPFAM" id="SSF50876">
    <property type="entry name" value="Avidin/streptavidin"/>
    <property type="match status" value="1"/>
</dbReference>
<keyword evidence="2" id="KW-0964">Secreted</keyword>
<dbReference type="EMBL" id="BMGZ01000002">
    <property type="protein sequence ID" value="GGH99404.1"/>
    <property type="molecule type" value="Genomic_DNA"/>
</dbReference>
<dbReference type="Gene3D" id="2.40.128.30">
    <property type="entry name" value="Avidin-like"/>
    <property type="match status" value="1"/>
</dbReference>
<name>A0A8J3EPR2_9PROT</name>
<reference evidence="4" key="2">
    <citation type="submission" date="2020-09" db="EMBL/GenBank/DDBJ databases">
        <authorList>
            <person name="Sun Q."/>
            <person name="Zhou Y."/>
        </authorList>
    </citation>
    <scope>NUCLEOTIDE SEQUENCE</scope>
    <source>
        <strain evidence="4">CGMCC 1.14984</strain>
    </source>
</reference>
<comment type="caution">
    <text evidence="4">The sequence shown here is derived from an EMBL/GenBank/DDBJ whole genome shotgun (WGS) entry which is preliminary data.</text>
</comment>
<dbReference type="GO" id="GO:0009374">
    <property type="term" value="F:biotin binding"/>
    <property type="evidence" value="ECO:0007669"/>
    <property type="project" value="InterPro"/>
</dbReference>
<dbReference type="InterPro" id="IPR005468">
    <property type="entry name" value="Avidin/str"/>
</dbReference>
<evidence type="ECO:0008006" key="6">
    <source>
        <dbReference type="Google" id="ProtNLM"/>
    </source>
</evidence>
<keyword evidence="3" id="KW-0732">Signal</keyword>
<dbReference type="AlphaFoldDB" id="A0A8J3EPR2"/>
<evidence type="ECO:0000256" key="2">
    <source>
        <dbReference type="ARBA" id="ARBA00022525"/>
    </source>
</evidence>
<dbReference type="PROSITE" id="PS51326">
    <property type="entry name" value="AVIDIN_2"/>
    <property type="match status" value="1"/>
</dbReference>
<dbReference type="InterPro" id="IPR036896">
    <property type="entry name" value="Avidin-like_sf"/>
</dbReference>